<feature type="chain" id="PRO_5032900834" description="Peptidase C1A papain C-terminal domain-containing protein" evidence="4">
    <location>
        <begin position="33"/>
        <end position="630"/>
    </location>
</feature>
<sequence length="630" mass="67107">MRAARIGLPRAAACMLAAFALAAALHPAHAFAEPTVGLSSKTPLGEVVQTGRGPVFSLYDTSLLNAGSGVSRYTALPERFDLRDVDGASFVTGVKNQGPYGVCWAFGALSSLESGLIASEHAASDVDLSERHLVWYTYNGADDSEDASLWAGGDTYVSDDPYNIGGNRWKSGSTLMRWYGTVDETRAPFDGEQQMEALDPDLRTESFLHVQNVVYLPEPNEYVRKEDGTLEYRHDADAVDGVKAFLMDNGVLSVGYHSDDAQASLSGARSDYWNPDENAYCCTKADVEAAAFANHEVSIVGWNDAFAKERFSTPPADDGAWIVKNSWGTDFGDEGYFYLSYYDTSFSQPTFFEAEDADYRGAETEHVYESIYQYDGAGFGDVMYGSNTQMWFANVFAARDYETVRAVSTIVNEAGSQVDIAVHKNPAGLAPTGELDPRSGEQMWSMSETIGYAGQLTFDLGDDAFEVAPGDTFSVVSTIGYPDGKFQLSAEIEDESVGGVDLACEPGQSFCADTATGGEEYWYDPASGAMDGDGLHMGNALLKAYATASSAPVDPNPDPAPQPDPGDSGDSGLQPLPDADEPQADALQAKRTALAPTGDSAAVPLAATGALAAAAAAGLAVGAMRSRRSR</sequence>
<gene>
    <name evidence="6" type="ORF">H7313_12590</name>
</gene>
<evidence type="ECO:0000313" key="7">
    <source>
        <dbReference type="Proteomes" id="UP000587396"/>
    </source>
</evidence>
<keyword evidence="3" id="KW-0472">Membrane</keyword>
<organism evidence="6 7">
    <name type="scientific">Gordonibacter massiliensis</name>
    <name type="common">ex Traore et al. 2017</name>
    <dbReference type="NCBI Taxonomy" id="1841863"/>
    <lineage>
        <taxon>Bacteria</taxon>
        <taxon>Bacillati</taxon>
        <taxon>Actinomycetota</taxon>
        <taxon>Coriobacteriia</taxon>
        <taxon>Eggerthellales</taxon>
        <taxon>Eggerthellaceae</taxon>
        <taxon>Gordonibacter</taxon>
    </lineage>
</organism>
<dbReference type="PANTHER" id="PTHR12411">
    <property type="entry name" value="CYSTEINE PROTEASE FAMILY C1-RELATED"/>
    <property type="match status" value="1"/>
</dbReference>
<evidence type="ECO:0000256" key="4">
    <source>
        <dbReference type="SAM" id="SignalP"/>
    </source>
</evidence>
<dbReference type="CDD" id="cd02619">
    <property type="entry name" value="Peptidase_C1"/>
    <property type="match status" value="1"/>
</dbReference>
<dbReference type="SMART" id="SM00645">
    <property type="entry name" value="Pept_C1"/>
    <property type="match status" value="1"/>
</dbReference>
<comment type="caution">
    <text evidence="6">The sequence shown here is derived from an EMBL/GenBank/DDBJ whole genome shotgun (WGS) entry which is preliminary data.</text>
</comment>
<accession>A0A842JD40</accession>
<reference evidence="6 7" key="1">
    <citation type="submission" date="2020-08" db="EMBL/GenBank/DDBJ databases">
        <authorList>
            <person name="Liu C."/>
            <person name="Sun Q."/>
        </authorList>
    </citation>
    <scope>NUCLEOTIDE SEQUENCE [LARGE SCALE GENOMIC DNA]</scope>
    <source>
        <strain evidence="6 7">N22</strain>
    </source>
</reference>
<dbReference type="SUPFAM" id="SSF54001">
    <property type="entry name" value="Cysteine proteinases"/>
    <property type="match status" value="1"/>
</dbReference>
<name>A0A842JD40_9ACTN</name>
<keyword evidence="3" id="KW-1133">Transmembrane helix</keyword>
<dbReference type="RefSeq" id="WP_185905907.1">
    <property type="nucleotide sequence ID" value="NZ_JACMSE010000010.1"/>
</dbReference>
<dbReference type="Gene3D" id="3.90.70.10">
    <property type="entry name" value="Cysteine proteinases"/>
    <property type="match status" value="1"/>
</dbReference>
<protein>
    <recommendedName>
        <fullName evidence="5">Peptidase C1A papain C-terminal domain-containing protein</fullName>
    </recommendedName>
</protein>
<evidence type="ECO:0000313" key="6">
    <source>
        <dbReference type="EMBL" id="MBC2890172.1"/>
    </source>
</evidence>
<proteinExistence type="inferred from homology"/>
<dbReference type="InterPro" id="IPR000169">
    <property type="entry name" value="Pept_cys_AS"/>
</dbReference>
<dbReference type="InterPro" id="IPR013128">
    <property type="entry name" value="Peptidase_C1A"/>
</dbReference>
<evidence type="ECO:0000256" key="2">
    <source>
        <dbReference type="SAM" id="MobiDB-lite"/>
    </source>
</evidence>
<feature type="domain" description="Peptidase C1A papain C-terminal" evidence="5">
    <location>
        <begin position="76"/>
        <end position="350"/>
    </location>
</feature>
<keyword evidence="3" id="KW-0812">Transmembrane</keyword>
<comment type="similarity">
    <text evidence="1">Belongs to the peptidase C1 family.</text>
</comment>
<dbReference type="PROSITE" id="PS00139">
    <property type="entry name" value="THIOL_PROTEASE_CYS"/>
    <property type="match status" value="1"/>
</dbReference>
<dbReference type="InterPro" id="IPR000668">
    <property type="entry name" value="Peptidase_C1A_C"/>
</dbReference>
<evidence type="ECO:0000259" key="5">
    <source>
        <dbReference type="SMART" id="SM00645"/>
    </source>
</evidence>
<dbReference type="GO" id="GO:0006508">
    <property type="term" value="P:proteolysis"/>
    <property type="evidence" value="ECO:0007669"/>
    <property type="project" value="InterPro"/>
</dbReference>
<evidence type="ECO:0000256" key="1">
    <source>
        <dbReference type="ARBA" id="ARBA00008455"/>
    </source>
</evidence>
<dbReference type="InterPro" id="IPR040528">
    <property type="entry name" value="Lectin-like"/>
</dbReference>
<evidence type="ECO:0000256" key="3">
    <source>
        <dbReference type="SAM" id="Phobius"/>
    </source>
</evidence>
<dbReference type="Pfam" id="PF18560">
    <property type="entry name" value="Lectin_like"/>
    <property type="match status" value="1"/>
</dbReference>
<dbReference type="InterPro" id="IPR038765">
    <property type="entry name" value="Papain-like_cys_pep_sf"/>
</dbReference>
<dbReference type="AlphaFoldDB" id="A0A842JD40"/>
<dbReference type="Pfam" id="PF00112">
    <property type="entry name" value="Peptidase_C1"/>
    <property type="match status" value="2"/>
</dbReference>
<feature type="transmembrane region" description="Helical" evidence="3">
    <location>
        <begin position="601"/>
        <end position="624"/>
    </location>
</feature>
<feature type="signal peptide" evidence="4">
    <location>
        <begin position="1"/>
        <end position="32"/>
    </location>
</feature>
<dbReference type="GO" id="GO:0008234">
    <property type="term" value="F:cysteine-type peptidase activity"/>
    <property type="evidence" value="ECO:0007669"/>
    <property type="project" value="InterPro"/>
</dbReference>
<dbReference type="Proteomes" id="UP000587396">
    <property type="component" value="Unassembled WGS sequence"/>
</dbReference>
<keyword evidence="4" id="KW-0732">Signal</keyword>
<feature type="region of interest" description="Disordered" evidence="2">
    <location>
        <begin position="548"/>
        <end position="593"/>
    </location>
</feature>
<feature type="compositionally biased region" description="Pro residues" evidence="2">
    <location>
        <begin position="554"/>
        <end position="564"/>
    </location>
</feature>
<keyword evidence="7" id="KW-1185">Reference proteome</keyword>
<dbReference type="EMBL" id="JACMSE010000010">
    <property type="protein sequence ID" value="MBC2890172.1"/>
    <property type="molecule type" value="Genomic_DNA"/>
</dbReference>